<evidence type="ECO:0000313" key="4">
    <source>
        <dbReference type="Proteomes" id="UP000207598"/>
    </source>
</evidence>
<dbReference type="Gene3D" id="1.10.260.40">
    <property type="entry name" value="lambda repressor-like DNA-binding domains"/>
    <property type="match status" value="1"/>
</dbReference>
<dbReference type="InterPro" id="IPR010982">
    <property type="entry name" value="Lambda_DNA-bd_dom_sf"/>
</dbReference>
<evidence type="ECO:0000259" key="2">
    <source>
        <dbReference type="PROSITE" id="PS50943"/>
    </source>
</evidence>
<dbReference type="Proteomes" id="UP000207598">
    <property type="component" value="Unassembled WGS sequence"/>
</dbReference>
<keyword evidence="1" id="KW-0238">DNA-binding</keyword>
<evidence type="ECO:0000313" key="3">
    <source>
        <dbReference type="EMBL" id="SMX50513.1"/>
    </source>
</evidence>
<dbReference type="InterPro" id="IPR050807">
    <property type="entry name" value="TransReg_Diox_bact_type"/>
</dbReference>
<reference evidence="3 4" key="1">
    <citation type="submission" date="2017-05" db="EMBL/GenBank/DDBJ databases">
        <authorList>
            <person name="Song R."/>
            <person name="Chenine A.L."/>
            <person name="Ruprecht R.M."/>
        </authorList>
    </citation>
    <scope>NUCLEOTIDE SEQUENCE [LARGE SCALE GENOMIC DNA]</scope>
    <source>
        <strain evidence="3 4">CECT 8898</strain>
    </source>
</reference>
<dbReference type="InterPro" id="IPR014710">
    <property type="entry name" value="RmlC-like_jellyroll"/>
</dbReference>
<dbReference type="RefSeq" id="WP_094023540.1">
    <property type="nucleotide sequence ID" value="NZ_FXYF01000023.1"/>
</dbReference>
<dbReference type="PROSITE" id="PS50943">
    <property type="entry name" value="HTH_CROC1"/>
    <property type="match status" value="1"/>
</dbReference>
<sequence>MKSDLTVRLAGRLSALRAARGWTLDQLAAASGVSRAALSRLENAEVSPSADVLSRLAKAHDMTLSRLFAMIEDGFSAHVTRDEQPVWRDGETGLAKRFVSPAAAALAAEVVECKMTPNTDMVQDAPEVVGQEHHLLLLSGNLQVRIEGAGYTLAPGDALRYREHGEVRLSTDRAQGAKFMLVRVTT</sequence>
<dbReference type="EMBL" id="FXYF01000023">
    <property type="protein sequence ID" value="SMX50513.1"/>
    <property type="molecule type" value="Genomic_DNA"/>
</dbReference>
<dbReference type="SUPFAM" id="SSF51182">
    <property type="entry name" value="RmlC-like cupins"/>
    <property type="match status" value="1"/>
</dbReference>
<protein>
    <submittedName>
        <fullName evidence="3">HTH-type transcriptional regulator PuuR</fullName>
    </submittedName>
</protein>
<gene>
    <name evidence="3" type="primary">puuR_4</name>
    <name evidence="3" type="ORF">MAA8898_04826</name>
</gene>
<evidence type="ECO:0000256" key="1">
    <source>
        <dbReference type="ARBA" id="ARBA00023125"/>
    </source>
</evidence>
<dbReference type="OrthoDB" id="189170at2"/>
<keyword evidence="4" id="KW-1185">Reference proteome</keyword>
<dbReference type="Pfam" id="PF01381">
    <property type="entry name" value="HTH_3"/>
    <property type="match status" value="1"/>
</dbReference>
<dbReference type="GO" id="GO:0005829">
    <property type="term" value="C:cytosol"/>
    <property type="evidence" value="ECO:0007669"/>
    <property type="project" value="TreeGrafter"/>
</dbReference>
<dbReference type="SUPFAM" id="SSF47413">
    <property type="entry name" value="lambda repressor-like DNA-binding domains"/>
    <property type="match status" value="1"/>
</dbReference>
<dbReference type="PANTHER" id="PTHR46797:SF10">
    <property type="entry name" value="BLR1115 PROTEIN"/>
    <property type="match status" value="1"/>
</dbReference>
<dbReference type="SMART" id="SM00530">
    <property type="entry name" value="HTH_XRE"/>
    <property type="match status" value="1"/>
</dbReference>
<dbReference type="InterPro" id="IPR001387">
    <property type="entry name" value="Cro/C1-type_HTH"/>
</dbReference>
<dbReference type="PANTHER" id="PTHR46797">
    <property type="entry name" value="HTH-TYPE TRANSCRIPTIONAL REGULATOR"/>
    <property type="match status" value="1"/>
</dbReference>
<dbReference type="Gene3D" id="2.60.120.10">
    <property type="entry name" value="Jelly Rolls"/>
    <property type="match status" value="1"/>
</dbReference>
<dbReference type="AlphaFoldDB" id="A0A238L5X3"/>
<dbReference type="GO" id="GO:0003700">
    <property type="term" value="F:DNA-binding transcription factor activity"/>
    <property type="evidence" value="ECO:0007669"/>
    <property type="project" value="TreeGrafter"/>
</dbReference>
<organism evidence="3 4">
    <name type="scientific">Maliponia aquimaris</name>
    <dbReference type="NCBI Taxonomy" id="1673631"/>
    <lineage>
        <taxon>Bacteria</taxon>
        <taxon>Pseudomonadati</taxon>
        <taxon>Pseudomonadota</taxon>
        <taxon>Alphaproteobacteria</taxon>
        <taxon>Rhodobacterales</taxon>
        <taxon>Paracoccaceae</taxon>
        <taxon>Maliponia</taxon>
    </lineage>
</organism>
<accession>A0A238L5X3</accession>
<name>A0A238L5X3_9RHOB</name>
<feature type="domain" description="HTH cro/C1-type" evidence="2">
    <location>
        <begin position="13"/>
        <end position="67"/>
    </location>
</feature>
<dbReference type="CDD" id="cd00093">
    <property type="entry name" value="HTH_XRE"/>
    <property type="match status" value="1"/>
</dbReference>
<proteinExistence type="predicted"/>
<dbReference type="GO" id="GO:0003677">
    <property type="term" value="F:DNA binding"/>
    <property type="evidence" value="ECO:0007669"/>
    <property type="project" value="UniProtKB-KW"/>
</dbReference>
<dbReference type="InterPro" id="IPR011051">
    <property type="entry name" value="RmlC_Cupin_sf"/>
</dbReference>